<gene>
    <name evidence="2" type="ORF">IT882_15525</name>
</gene>
<dbReference type="Proteomes" id="UP000594480">
    <property type="component" value="Chromosome"/>
</dbReference>
<dbReference type="InterPro" id="IPR036266">
    <property type="entry name" value="SecA_Wing/Scaffold_sf"/>
</dbReference>
<evidence type="ECO:0000259" key="1">
    <source>
        <dbReference type="Pfam" id="PF07516"/>
    </source>
</evidence>
<organism evidence="2 3">
    <name type="scientific">Microbacterium schleiferi</name>
    <dbReference type="NCBI Taxonomy" id="69362"/>
    <lineage>
        <taxon>Bacteria</taxon>
        <taxon>Bacillati</taxon>
        <taxon>Actinomycetota</taxon>
        <taxon>Actinomycetes</taxon>
        <taxon>Micrococcales</taxon>
        <taxon>Microbacteriaceae</taxon>
        <taxon>Microbacterium</taxon>
    </lineage>
</organism>
<dbReference type="KEGG" id="msf:IT882_15525"/>
<evidence type="ECO:0000313" key="2">
    <source>
        <dbReference type="EMBL" id="QPE04514.1"/>
    </source>
</evidence>
<sequence length="175" mass="19693">MSTTDELVQANAPDHVLEKIRRGGPQLDQATLRPIVDQAQRIAEGIRRDRHRDTWDFNRAIARQRDTVLAERDEVMNGDHATVEVTRRIPQEIDRLASASSPSTVASLARDVALWCLDEQWCDHLALLTEIRDGIHLQALAGVNPRDEFHRIALREFHGFFSLDPPMSRGCAGAA</sequence>
<dbReference type="Gene3D" id="1.10.3060.10">
    <property type="entry name" value="Helical scaffold and wing domains of SecA"/>
    <property type="match status" value="2"/>
</dbReference>
<keyword evidence="3" id="KW-1185">Reference proteome</keyword>
<dbReference type="GO" id="GO:0016020">
    <property type="term" value="C:membrane"/>
    <property type="evidence" value="ECO:0007669"/>
    <property type="project" value="InterPro"/>
</dbReference>
<name>A0A7S8MWD0_9MICO</name>
<dbReference type="Pfam" id="PF07516">
    <property type="entry name" value="SecA_SW"/>
    <property type="match status" value="1"/>
</dbReference>
<dbReference type="AlphaFoldDB" id="A0A7S8MWD0"/>
<dbReference type="GO" id="GO:0017038">
    <property type="term" value="P:protein import"/>
    <property type="evidence" value="ECO:0007669"/>
    <property type="project" value="InterPro"/>
</dbReference>
<evidence type="ECO:0000313" key="3">
    <source>
        <dbReference type="Proteomes" id="UP000594480"/>
    </source>
</evidence>
<accession>A0A7S8MWD0</accession>
<dbReference type="EMBL" id="CP064760">
    <property type="protein sequence ID" value="QPE04514.1"/>
    <property type="molecule type" value="Genomic_DNA"/>
</dbReference>
<reference evidence="2 3" key="1">
    <citation type="submission" date="2020-11" db="EMBL/GenBank/DDBJ databases">
        <title>Amino acid is mineralized and recycled by bacteria in oceanic microbiome.</title>
        <authorList>
            <person name="Zheng L.Y."/>
        </authorList>
    </citation>
    <scope>NUCLEOTIDE SEQUENCE [LARGE SCALE GENOMIC DNA]</scope>
    <source>
        <strain evidence="2 3">A32-1</strain>
    </source>
</reference>
<proteinExistence type="predicted"/>
<feature type="domain" description="SecA Wing/Scaffold" evidence="1">
    <location>
        <begin position="100"/>
        <end position="159"/>
    </location>
</feature>
<protein>
    <recommendedName>
        <fullName evidence="1">SecA Wing/Scaffold domain-containing protein</fullName>
    </recommendedName>
</protein>
<dbReference type="InterPro" id="IPR011116">
    <property type="entry name" value="SecA_Wing/Scaffold"/>
</dbReference>
<dbReference type="SUPFAM" id="SSF81886">
    <property type="entry name" value="Helical scaffold and wing domains of SecA"/>
    <property type="match status" value="1"/>
</dbReference>